<keyword evidence="1" id="KW-1133">Transmembrane helix</keyword>
<comment type="caution">
    <text evidence="2">The sequence shown here is derived from an EMBL/GenBank/DDBJ whole genome shotgun (WGS) entry which is preliminary data.</text>
</comment>
<dbReference type="Proteomes" id="UP000622890">
    <property type="component" value="Unassembled WGS sequence"/>
</dbReference>
<keyword evidence="1" id="KW-0472">Membrane</keyword>
<organism evidence="2 3">
    <name type="scientific">Noviherbaspirillum pedocola</name>
    <dbReference type="NCBI Taxonomy" id="2801341"/>
    <lineage>
        <taxon>Bacteria</taxon>
        <taxon>Pseudomonadati</taxon>
        <taxon>Pseudomonadota</taxon>
        <taxon>Betaproteobacteria</taxon>
        <taxon>Burkholderiales</taxon>
        <taxon>Oxalobacteraceae</taxon>
        <taxon>Noviherbaspirillum</taxon>
    </lineage>
</organism>
<feature type="transmembrane region" description="Helical" evidence="1">
    <location>
        <begin position="26"/>
        <end position="45"/>
    </location>
</feature>
<accession>A0A934W7R7</accession>
<evidence type="ECO:0000313" key="2">
    <source>
        <dbReference type="EMBL" id="MBK4735928.1"/>
    </source>
</evidence>
<sequence length="90" mass="9974">MKSMYGYTKEPVPRCVDAPHYLPKPLVLFGMAVYFAVVSIIAAHISPAASDGRLVPRYASVPVVSQQAGVLNFTIDLLKKRLSRHFWTLA</sequence>
<protein>
    <submittedName>
        <fullName evidence="2">Uncharacterized protein</fullName>
    </submittedName>
</protein>
<reference evidence="2" key="1">
    <citation type="submission" date="2021-01" db="EMBL/GenBank/DDBJ databases">
        <title>Genome sequence of strain Noviherbaspirillum sp. DKR-6.</title>
        <authorList>
            <person name="Chaudhary D.K."/>
        </authorList>
    </citation>
    <scope>NUCLEOTIDE SEQUENCE</scope>
    <source>
        <strain evidence="2">DKR-6</strain>
    </source>
</reference>
<dbReference type="EMBL" id="JAEPBG010000006">
    <property type="protein sequence ID" value="MBK4735928.1"/>
    <property type="molecule type" value="Genomic_DNA"/>
</dbReference>
<keyword evidence="1" id="KW-0812">Transmembrane</keyword>
<dbReference type="AlphaFoldDB" id="A0A934W7R7"/>
<dbReference type="RefSeq" id="WP_200592841.1">
    <property type="nucleotide sequence ID" value="NZ_JAEPBG010000006.1"/>
</dbReference>
<keyword evidence="3" id="KW-1185">Reference proteome</keyword>
<evidence type="ECO:0000313" key="3">
    <source>
        <dbReference type="Proteomes" id="UP000622890"/>
    </source>
</evidence>
<evidence type="ECO:0000256" key="1">
    <source>
        <dbReference type="SAM" id="Phobius"/>
    </source>
</evidence>
<proteinExistence type="predicted"/>
<gene>
    <name evidence="2" type="ORF">JJB74_15010</name>
</gene>
<name>A0A934W7R7_9BURK</name>